<dbReference type="Proteomes" id="UP000037460">
    <property type="component" value="Unassembled WGS sequence"/>
</dbReference>
<feature type="domain" description="EF-hand" evidence="3">
    <location>
        <begin position="16"/>
        <end position="51"/>
    </location>
</feature>
<dbReference type="PROSITE" id="PS00018">
    <property type="entry name" value="EF_HAND_1"/>
    <property type="match status" value="1"/>
</dbReference>
<feature type="domain" description="EF-hand" evidence="3">
    <location>
        <begin position="195"/>
        <end position="230"/>
    </location>
</feature>
<organism evidence="4 5">
    <name type="scientific">Chrysochromulina tobinii</name>
    <dbReference type="NCBI Taxonomy" id="1460289"/>
    <lineage>
        <taxon>Eukaryota</taxon>
        <taxon>Haptista</taxon>
        <taxon>Haptophyta</taxon>
        <taxon>Prymnesiophyceae</taxon>
        <taxon>Prymnesiales</taxon>
        <taxon>Chrysochromulinaceae</taxon>
        <taxon>Chrysochromulina</taxon>
    </lineage>
</organism>
<dbReference type="InterPro" id="IPR002048">
    <property type="entry name" value="EF_hand_dom"/>
</dbReference>
<dbReference type="InterPro" id="IPR011992">
    <property type="entry name" value="EF-hand-dom_pair"/>
</dbReference>
<proteinExistence type="predicted"/>
<reference evidence="5" key="1">
    <citation type="journal article" date="2015" name="PLoS Genet.">
        <title>Genome Sequence and Transcriptome Analyses of Chrysochromulina tobin: Metabolic Tools for Enhanced Algal Fitness in the Prominent Order Prymnesiales (Haptophyceae).</title>
        <authorList>
            <person name="Hovde B.T."/>
            <person name="Deodato C.R."/>
            <person name="Hunsperger H.M."/>
            <person name="Ryken S.A."/>
            <person name="Yost W."/>
            <person name="Jha R.K."/>
            <person name="Patterson J."/>
            <person name="Monnat R.J. Jr."/>
            <person name="Barlow S.B."/>
            <person name="Starkenburg S.R."/>
            <person name="Cattolico R.A."/>
        </authorList>
    </citation>
    <scope>NUCLEOTIDE SEQUENCE</scope>
    <source>
        <strain evidence="5">CCMP291</strain>
    </source>
</reference>
<keyword evidence="1" id="KW-0106">Calcium</keyword>
<feature type="region of interest" description="Disordered" evidence="2">
    <location>
        <begin position="49"/>
        <end position="74"/>
    </location>
</feature>
<evidence type="ECO:0000259" key="3">
    <source>
        <dbReference type="PROSITE" id="PS50222"/>
    </source>
</evidence>
<gene>
    <name evidence="4" type="ORF">Ctob_010179</name>
</gene>
<keyword evidence="5" id="KW-1185">Reference proteome</keyword>
<protein>
    <recommendedName>
        <fullName evidence="3">EF-hand domain-containing protein</fullName>
    </recommendedName>
</protein>
<dbReference type="AlphaFoldDB" id="A0A0M0L4Q0"/>
<dbReference type="SMART" id="SM00054">
    <property type="entry name" value="EFh"/>
    <property type="match status" value="2"/>
</dbReference>
<sequence length="275" mass="30016">MKGSMKNNLRAMGFSVPGGEVDALFDSWDSDKGGMLDLKELNECLAGAMKKAQKNRSAPNPSRDKAKEIRQKAQEAEEAANLSIRAMELEDELQKMIADMDKRADLRLGALLQARMVKPAAVVTSWGSSRGEHAGELSKADFRNAVIRLFKGLPPIKTRSEDHKATTVSTPPATERLGTRLSSQSAADESAEQAALAAEIDGVFDIFDADHGGYLDAEEALNMIKQLQLIGNKAATERRSKEYEVFTTRARANRMGMSVRQAAAQLDTMQNPMAC</sequence>
<dbReference type="InterPro" id="IPR018247">
    <property type="entry name" value="EF_Hand_1_Ca_BS"/>
</dbReference>
<dbReference type="SUPFAM" id="SSF47473">
    <property type="entry name" value="EF-hand"/>
    <property type="match status" value="1"/>
</dbReference>
<dbReference type="OrthoDB" id="186625at2759"/>
<dbReference type="PROSITE" id="PS50222">
    <property type="entry name" value="EF_HAND_2"/>
    <property type="match status" value="2"/>
</dbReference>
<dbReference type="GO" id="GO:0005509">
    <property type="term" value="F:calcium ion binding"/>
    <property type="evidence" value="ECO:0007669"/>
    <property type="project" value="InterPro"/>
</dbReference>
<accession>A0A0M0L4Q0</accession>
<evidence type="ECO:0000313" key="4">
    <source>
        <dbReference type="EMBL" id="KOO46004.1"/>
    </source>
</evidence>
<evidence type="ECO:0000256" key="1">
    <source>
        <dbReference type="ARBA" id="ARBA00022837"/>
    </source>
</evidence>
<dbReference type="EMBL" id="JWZX01000554">
    <property type="protein sequence ID" value="KOO46004.1"/>
    <property type="molecule type" value="Genomic_DNA"/>
</dbReference>
<evidence type="ECO:0000313" key="5">
    <source>
        <dbReference type="Proteomes" id="UP000037460"/>
    </source>
</evidence>
<name>A0A0M0L4Q0_9EUKA</name>
<feature type="compositionally biased region" description="Basic and acidic residues" evidence="2">
    <location>
        <begin position="62"/>
        <end position="74"/>
    </location>
</feature>
<dbReference type="Gene3D" id="1.10.238.10">
    <property type="entry name" value="EF-hand"/>
    <property type="match status" value="2"/>
</dbReference>
<evidence type="ECO:0000256" key="2">
    <source>
        <dbReference type="SAM" id="MobiDB-lite"/>
    </source>
</evidence>
<comment type="caution">
    <text evidence="4">The sequence shown here is derived from an EMBL/GenBank/DDBJ whole genome shotgun (WGS) entry which is preliminary data.</text>
</comment>